<gene>
    <name evidence="7" type="ORF">CJP73_12820</name>
</gene>
<evidence type="ECO:0000256" key="3">
    <source>
        <dbReference type="ARBA" id="ARBA00022989"/>
    </source>
</evidence>
<evidence type="ECO:0000313" key="8">
    <source>
        <dbReference type="Proteomes" id="UP000266206"/>
    </source>
</evidence>
<evidence type="ECO:0000313" key="7">
    <source>
        <dbReference type="EMBL" id="RIY39959.1"/>
    </source>
</evidence>
<evidence type="ECO:0000259" key="6">
    <source>
        <dbReference type="Pfam" id="PF05154"/>
    </source>
</evidence>
<organism evidence="7 8">
    <name type="scientific">Neopusillimonas maritima</name>
    <dbReference type="NCBI Taxonomy" id="2026239"/>
    <lineage>
        <taxon>Bacteria</taxon>
        <taxon>Pseudomonadati</taxon>
        <taxon>Pseudomonadota</taxon>
        <taxon>Betaproteobacteria</taxon>
        <taxon>Burkholderiales</taxon>
        <taxon>Alcaligenaceae</taxon>
        <taxon>Neopusillimonas</taxon>
    </lineage>
</organism>
<dbReference type="Proteomes" id="UP000266206">
    <property type="component" value="Unassembled WGS sequence"/>
</dbReference>
<proteinExistence type="predicted"/>
<dbReference type="GO" id="GO:0016020">
    <property type="term" value="C:membrane"/>
    <property type="evidence" value="ECO:0007669"/>
    <property type="project" value="UniProtKB-SubCell"/>
</dbReference>
<evidence type="ECO:0000256" key="2">
    <source>
        <dbReference type="ARBA" id="ARBA00022692"/>
    </source>
</evidence>
<feature type="transmembrane region" description="Helical" evidence="5">
    <location>
        <begin position="117"/>
        <end position="137"/>
    </location>
</feature>
<name>A0A3A1YRT3_9BURK</name>
<feature type="domain" description="TM2" evidence="6">
    <location>
        <begin position="92"/>
        <end position="140"/>
    </location>
</feature>
<dbReference type="Pfam" id="PF05154">
    <property type="entry name" value="TM2"/>
    <property type="match status" value="1"/>
</dbReference>
<evidence type="ECO:0000256" key="5">
    <source>
        <dbReference type="SAM" id="Phobius"/>
    </source>
</evidence>
<accession>A0A3A1YRT3</accession>
<dbReference type="EMBL" id="NQYH01000012">
    <property type="protein sequence ID" value="RIY39959.1"/>
    <property type="molecule type" value="Genomic_DNA"/>
</dbReference>
<keyword evidence="2 5" id="KW-0812">Transmembrane</keyword>
<evidence type="ECO:0000256" key="4">
    <source>
        <dbReference type="ARBA" id="ARBA00023136"/>
    </source>
</evidence>
<comment type="subcellular location">
    <subcellularLocation>
        <location evidence="1">Membrane</location>
        <topology evidence="1">Multi-pass membrane protein</topology>
    </subcellularLocation>
</comment>
<comment type="caution">
    <text evidence="7">The sequence shown here is derived from an EMBL/GenBank/DDBJ whole genome shotgun (WGS) entry which is preliminary data.</text>
</comment>
<dbReference type="InterPro" id="IPR007829">
    <property type="entry name" value="TM2"/>
</dbReference>
<keyword evidence="4 5" id="KW-0472">Membrane</keyword>
<feature type="transmembrane region" description="Helical" evidence="5">
    <location>
        <begin position="93"/>
        <end position="111"/>
    </location>
</feature>
<feature type="transmembrane region" description="Helical" evidence="5">
    <location>
        <begin position="58"/>
        <end position="77"/>
    </location>
</feature>
<dbReference type="AlphaFoldDB" id="A0A3A1YRT3"/>
<reference evidence="7 8" key="1">
    <citation type="submission" date="2017-08" db="EMBL/GenBank/DDBJ databases">
        <title>Pusillimonas indicus sp. nov., a member of the family Alcaligenaceae isolated from surface seawater.</title>
        <authorList>
            <person name="Li J."/>
        </authorList>
    </citation>
    <scope>NUCLEOTIDE SEQUENCE [LARGE SCALE GENOMIC DNA]</scope>
    <source>
        <strain evidence="7 8">L52-1-41</strain>
    </source>
</reference>
<keyword evidence="3 5" id="KW-1133">Transmembrane helix</keyword>
<dbReference type="OrthoDB" id="9816361at2"/>
<dbReference type="RefSeq" id="WP_119516700.1">
    <property type="nucleotide sequence ID" value="NZ_NQYH01000012.1"/>
</dbReference>
<protein>
    <recommendedName>
        <fullName evidence="6">TM2 domain-containing protein</fullName>
    </recommendedName>
</protein>
<sequence length="155" mass="17570">MLRKALIPIAVFIIVLVALTFGETVGAQMLRWLNHLTGLVIHNFADVWYAVEIFVRTHFTKIIIALVLTVPISVWLIRHQGEKLARGVSTRKMAIILAIFLGWLGAHRFYLGQIGWGIIYLIILWVFAPLVVIISLIDAIRYAFMSDDEFPAVQS</sequence>
<evidence type="ECO:0000256" key="1">
    <source>
        <dbReference type="ARBA" id="ARBA00004141"/>
    </source>
</evidence>